<organism evidence="5 6">
    <name type="scientific">Clostridium fermenticellae</name>
    <dbReference type="NCBI Taxonomy" id="2068654"/>
    <lineage>
        <taxon>Bacteria</taxon>
        <taxon>Bacillati</taxon>
        <taxon>Bacillota</taxon>
        <taxon>Clostridia</taxon>
        <taxon>Eubacteriales</taxon>
        <taxon>Clostridiaceae</taxon>
        <taxon>Clostridium</taxon>
    </lineage>
</organism>
<dbReference type="RefSeq" id="WP_119973499.1">
    <property type="nucleotide sequence ID" value="NZ_CP032416.1"/>
</dbReference>
<evidence type="ECO:0000256" key="1">
    <source>
        <dbReference type="ARBA" id="ARBA00022553"/>
    </source>
</evidence>
<dbReference type="KEGG" id="cfer:D4Z93_10945"/>
<accession>A0A386H5I7</accession>
<keyword evidence="6" id="KW-1185">Reference proteome</keyword>
<gene>
    <name evidence="5" type="ORF">D4Z93_10945</name>
</gene>
<proteinExistence type="predicted"/>
<dbReference type="EMBL" id="CP032416">
    <property type="protein sequence ID" value="AYD41011.1"/>
    <property type="molecule type" value="Genomic_DNA"/>
</dbReference>
<dbReference type="Proteomes" id="UP000266301">
    <property type="component" value="Chromosome"/>
</dbReference>
<keyword evidence="3" id="KW-0418">Kinase</keyword>
<sequence length="180" mass="21578">MNNIEEYINLMRKQRHDFMNDIQIVYGYLQMSDVDKATNYLEKLGKRNAIISSIYALEDNYFGLCLEENITAISRKGYFIEANVEIDKFYIRFFEKDYIKKSNLVKNIFNRFENNNCKNIYIYIFEDKIGQSFLISNNENLGDELNWMENWDSMDLDIEGFKLHKYSYGDDLGYRVTFLL</sequence>
<evidence type="ECO:0000313" key="5">
    <source>
        <dbReference type="EMBL" id="AYD41011.1"/>
    </source>
</evidence>
<keyword evidence="2" id="KW-0808">Transferase</keyword>
<dbReference type="InterPro" id="IPR016120">
    <property type="entry name" value="Sig_transdc_His_kin_SpoOB"/>
</dbReference>
<dbReference type="GO" id="GO:0000155">
    <property type="term" value="F:phosphorelay sensor kinase activity"/>
    <property type="evidence" value="ECO:0007669"/>
    <property type="project" value="InterPro"/>
</dbReference>
<name>A0A386H5I7_9CLOT</name>
<dbReference type="Pfam" id="PF14689">
    <property type="entry name" value="SPOB_a"/>
    <property type="match status" value="1"/>
</dbReference>
<reference evidence="5 6" key="1">
    <citation type="journal article" date="2019" name="Int. J. Syst. Evol. Microbiol.">
        <title>Clostridium fermenticellae sp. nov., isolated from the mud in a fermentation cellar for the production of the Chinese liquor, baijiu.</title>
        <authorList>
            <person name="Xu P.X."/>
            <person name="Chai L.J."/>
            <person name="Qiu T."/>
            <person name="Zhang X.J."/>
            <person name="Lu Z.M."/>
            <person name="Xiao C."/>
            <person name="Wang S.T."/>
            <person name="Shen C.H."/>
            <person name="Shi J.S."/>
            <person name="Xu Z.H."/>
        </authorList>
    </citation>
    <scope>NUCLEOTIDE SEQUENCE [LARGE SCALE GENOMIC DNA]</scope>
    <source>
        <strain evidence="5 6">JN500901</strain>
    </source>
</reference>
<keyword evidence="1" id="KW-0597">Phosphoprotein</keyword>
<protein>
    <recommendedName>
        <fullName evidence="4">SpoOB alpha-helical domain-containing protein</fullName>
    </recommendedName>
</protein>
<evidence type="ECO:0000256" key="3">
    <source>
        <dbReference type="ARBA" id="ARBA00022777"/>
    </source>
</evidence>
<evidence type="ECO:0000256" key="2">
    <source>
        <dbReference type="ARBA" id="ARBA00022679"/>
    </source>
</evidence>
<evidence type="ECO:0000313" key="6">
    <source>
        <dbReference type="Proteomes" id="UP000266301"/>
    </source>
</evidence>
<evidence type="ECO:0000259" key="4">
    <source>
        <dbReference type="Pfam" id="PF14689"/>
    </source>
</evidence>
<dbReference type="OrthoDB" id="1634477at2"/>
<dbReference type="SUPFAM" id="SSF55890">
    <property type="entry name" value="Sporulation response regulatory protein Spo0B"/>
    <property type="match status" value="1"/>
</dbReference>
<dbReference type="Gene3D" id="1.10.287.130">
    <property type="match status" value="1"/>
</dbReference>
<dbReference type="AlphaFoldDB" id="A0A386H5I7"/>
<dbReference type="InterPro" id="IPR039506">
    <property type="entry name" value="SPOB_a"/>
</dbReference>
<feature type="domain" description="SpoOB alpha-helical" evidence="4">
    <location>
        <begin position="1"/>
        <end position="54"/>
    </location>
</feature>